<evidence type="ECO:0000313" key="4">
    <source>
        <dbReference type="Proteomes" id="UP000702954"/>
    </source>
</evidence>
<name>A0A4R3JKY2_9FIRM</name>
<gene>
    <name evidence="2" type="ORF">EDD74_12136</name>
    <name evidence="1" type="ORF">FAEUMB_19510</name>
</gene>
<evidence type="ECO:0000313" key="3">
    <source>
        <dbReference type="Proteomes" id="UP000294613"/>
    </source>
</evidence>
<dbReference type="RefSeq" id="WP_008976292.1">
    <property type="nucleotide sequence ID" value="NZ_AP031411.1"/>
</dbReference>
<keyword evidence="4" id="KW-1185">Reference proteome</keyword>
<dbReference type="GeneID" id="97506527"/>
<dbReference type="Proteomes" id="UP000702954">
    <property type="component" value="Unassembled WGS sequence"/>
</dbReference>
<proteinExistence type="predicted"/>
<comment type="caution">
    <text evidence="2">The sequence shown here is derived from an EMBL/GenBank/DDBJ whole genome shotgun (WGS) entry which is preliminary data.</text>
</comment>
<evidence type="ECO:0000313" key="2">
    <source>
        <dbReference type="EMBL" id="TCS66007.1"/>
    </source>
</evidence>
<accession>A0A4R3JKY2</accession>
<reference evidence="1 4" key="1">
    <citation type="journal article" date="2018" name="Int. J. Syst. Evol. Microbiol.">
        <title>Draft Genome Sequence of Faecalimonas umbilicata JCM 30896T, an Acetate-Producing Bacterium Isolated from Human Feces.</title>
        <authorList>
            <person name="Sakamoto M."/>
            <person name="Ikeyama N."/>
            <person name="Yuki M."/>
            <person name="Ohkuma M."/>
        </authorList>
    </citation>
    <scope>NUCLEOTIDE SEQUENCE [LARGE SCALE GENOMIC DNA]</scope>
    <source>
        <strain evidence="1 4">EGH7</strain>
    </source>
</reference>
<sequence length="172" mass="20306">MATLTKEMKIFSYQTSPVVGWEGEYGGFSLELFGNGNLRYCTYKLFDDIQLMQMFKVDRDTVYGIYELIQETKEEIGEIPRNLDNGSHEGWINEFHFIGQEKIVARNIKTSLPKLTMFTKRSYYEKYRENMANENSVLRIFHEICRLLRTQGVRLSLGQCKIDQDFKLKVTW</sequence>
<protein>
    <submittedName>
        <fullName evidence="2">Uncharacterized protein</fullName>
    </submittedName>
</protein>
<dbReference type="AlphaFoldDB" id="A0A4R3JKY2"/>
<dbReference type="Proteomes" id="UP000294613">
    <property type="component" value="Unassembled WGS sequence"/>
</dbReference>
<evidence type="ECO:0000313" key="1">
    <source>
        <dbReference type="EMBL" id="GBU05410.1"/>
    </source>
</evidence>
<dbReference type="EMBL" id="BHEO01000008">
    <property type="protein sequence ID" value="GBU05410.1"/>
    <property type="molecule type" value="Genomic_DNA"/>
</dbReference>
<reference evidence="2 3" key="2">
    <citation type="submission" date="2019-03" db="EMBL/GenBank/DDBJ databases">
        <title>Genomic Encyclopedia of Type Strains, Phase IV (KMG-IV): sequencing the most valuable type-strain genomes for metagenomic binning, comparative biology and taxonomic classification.</title>
        <authorList>
            <person name="Goeker M."/>
        </authorList>
    </citation>
    <scope>NUCLEOTIDE SEQUENCE [LARGE SCALE GENOMIC DNA]</scope>
    <source>
        <strain evidence="2 3">DSM 103426</strain>
    </source>
</reference>
<dbReference type="EMBL" id="SLZV01000021">
    <property type="protein sequence ID" value="TCS66007.1"/>
    <property type="molecule type" value="Genomic_DNA"/>
</dbReference>
<organism evidence="2 3">
    <name type="scientific">Faecalimonas umbilicata</name>
    <dbReference type="NCBI Taxonomy" id="1912855"/>
    <lineage>
        <taxon>Bacteria</taxon>
        <taxon>Bacillati</taxon>
        <taxon>Bacillota</taxon>
        <taxon>Clostridia</taxon>
        <taxon>Lachnospirales</taxon>
        <taxon>Lachnospiraceae</taxon>
        <taxon>Faecalimonas</taxon>
    </lineage>
</organism>